<dbReference type="Pfam" id="PF24385">
    <property type="entry name" value="DSRM_DHX29"/>
    <property type="match status" value="1"/>
</dbReference>
<dbReference type="InterPro" id="IPR056890">
    <property type="entry name" value="UBA_DHX29-like"/>
</dbReference>
<keyword evidence="4" id="KW-0067">ATP-binding</keyword>
<dbReference type="GO" id="GO:0004386">
    <property type="term" value="F:helicase activity"/>
    <property type="evidence" value="ECO:0007669"/>
    <property type="project" value="UniProtKB-KW"/>
</dbReference>
<feature type="compositionally biased region" description="Basic and acidic residues" evidence="5">
    <location>
        <begin position="8"/>
        <end position="18"/>
    </location>
</feature>
<accession>A0AA91Q0Q5</accession>
<dbReference type="InterPro" id="IPR015940">
    <property type="entry name" value="UBA"/>
</dbReference>
<reference evidence="10 11" key="1">
    <citation type="submission" date="2017-04" db="EMBL/GenBank/DDBJ databases">
        <title>Draft genome of the yeast Clavispora lusitaniae type strain CBS 6936.</title>
        <authorList>
            <person name="Durrens P."/>
            <person name="Klopp C."/>
            <person name="Biteau N."/>
            <person name="Fitton-Ouhabi V."/>
            <person name="Dementhon K."/>
            <person name="Accoceberry I."/>
            <person name="Sherman D.J."/>
            <person name="Noel T."/>
        </authorList>
    </citation>
    <scope>NUCLEOTIDE SEQUENCE [LARGE SCALE GENOMIC DNA]</scope>
    <source>
        <strain evidence="10 11">CBS 6936</strain>
    </source>
</reference>
<dbReference type="Proteomes" id="UP000195602">
    <property type="component" value="Unassembled WGS sequence"/>
</dbReference>
<evidence type="ECO:0000256" key="5">
    <source>
        <dbReference type="SAM" id="MobiDB-lite"/>
    </source>
</evidence>
<evidence type="ECO:0000259" key="7">
    <source>
        <dbReference type="PROSITE" id="PS50908"/>
    </source>
</evidence>
<organism evidence="10 11">
    <name type="scientific">Clavispora lusitaniae</name>
    <name type="common">Candida lusitaniae</name>
    <dbReference type="NCBI Taxonomy" id="36911"/>
    <lineage>
        <taxon>Eukaryota</taxon>
        <taxon>Fungi</taxon>
        <taxon>Dikarya</taxon>
        <taxon>Ascomycota</taxon>
        <taxon>Saccharomycotina</taxon>
        <taxon>Pichiomycetes</taxon>
        <taxon>Metschnikowiaceae</taxon>
        <taxon>Clavispora</taxon>
    </lineage>
</organism>
<feature type="region of interest" description="Disordered" evidence="5">
    <location>
        <begin position="1"/>
        <end position="48"/>
    </location>
</feature>
<evidence type="ECO:0000256" key="4">
    <source>
        <dbReference type="ARBA" id="ARBA00022840"/>
    </source>
</evidence>
<dbReference type="Pfam" id="PF24899">
    <property type="entry name" value="UBA_DHX29"/>
    <property type="match status" value="1"/>
</dbReference>
<dbReference type="InterPro" id="IPR006575">
    <property type="entry name" value="RWD_dom"/>
</dbReference>
<dbReference type="SMART" id="SM00847">
    <property type="entry name" value="HA2"/>
    <property type="match status" value="1"/>
</dbReference>
<dbReference type="PROSITE" id="PS51192">
    <property type="entry name" value="HELICASE_ATP_BIND_1"/>
    <property type="match status" value="1"/>
</dbReference>
<dbReference type="InterPro" id="IPR011545">
    <property type="entry name" value="DEAD/DEAH_box_helicase_dom"/>
</dbReference>
<sequence length="1419" mass="160953">MAKKIKKEKTPIQEVKDPKGKKKGSKDQHQPEPDNGTPKPQRGLAIGDNFGWTGKLPATLLFEYCQKQKWNKVVMEMRKTSKGFIGIADLSWENPKTKEVIHVKMSPDTELLPPRETTNEARHFAATYAMFRINHVKNLKMVLPTIFRSYWSDLEARRLKLLKENKTEHDKIYNANPFQVLLDDRAEKEARAKERLARENNDAKVKKPTTSISLVGNKPKSTSKESKDTKKVTKPKTMRSFPTIGRKAWENAPFIDFPSHIRASIEASIKHHIDWVEEEAEDKKDVDSWVQSLVSLGFRKSHVSEALSYTHSYVDALEWLLFHVPEDDLPPFFARRDEDSSVSLKISTNIQTEYLLQRLALSGFDMDEIKSTLEECDGDEIRASIALTHKVIDFQAPSMELQGDEFEMWCMELDGIESIGSNKIEFFDSSKKIVTLSLNARGITPGMLSAKLFFCEEYPHSLPGIQLVVNNASFKLANYIKLSILRQLCSYVVSNNLLGNCFIFSLVEWLEENISKVIEHPGPLLPPETFQSKEPGGKSFTRKQDKTVKSSNSRSFTLSPGDIEAMRKTYNEQMESQAMKDSLSKRKKLPAWQKKDQLVNIINSNKVTLVTGETGSGKSTQIVQFILDELNSKGNFEGTIICTQPRRISTIGLAERISEERISMVGKDVGYIIRGENKTSKQTRISFVTTGVLLRMLQSFLASKTKETSIFDRLEYIFIDEVHERSVDSDLLLVVLKKTMSKFPKLKIVLMSATISIDTFKNFFPNVNHIHIEGRTFPIQDHYLDEILEDLDFTITTYDDQIIKPKADSHFFKSGNLNFDLIAQLCIYIDDKLKEEKNTGSILVFLPGIMEINRCIRSIEQAYSKAGTRCWCLPLHSALSSRDQTRVFNYPPRETRKIVVSTNIAETSITIPDCVVVIDGGRSKSVFFDSKANTTKLVENWCSRAEMAQRRGRSGRIQKGTCYHMYTRETEQTTLAQPIPEIRRTRLENLYLVVKAMGINKVEDFLNSGIDPPEAQSLKKAKSMLREIGALEYDDSNENLTHLGRYLSFLPTDLQAGKLMLLGCIFGCVNICLTIAAICSSGSPFLNSFDVKDEVRRAKGKIGKNQGDLLASAFAFHEWENTPRERRKKFIADNYLSYMTLQDLQSTRTQYLSTLKEIGFLPFNYKVDDKSKLNANNDNYTIVRAIITGSFTPQLARVQLPDPKYAQTLAGAVEIDADARATKIWIRNEKYIEQTHNEGPVDELPATRAFIHPSSMLFSSSETGVALPSLEDLTLEDGTIDMKKAREQYDMTPQASFNSQAMHKSPFVVYTSSNHTTKLYLREITPTSTLAALLFGGEISYDMSTHVASGKRCPGIVLDRWMPVRTWCKNGVLVKRLRKLLDQVIENKLSNTNSEKSESEDDEVLSIVKTVLGVEVRKR</sequence>
<gene>
    <name evidence="10" type="ORF">A9F13_06g02651</name>
</gene>
<dbReference type="KEGG" id="clus:A9F13_06g02651"/>
<evidence type="ECO:0000259" key="6">
    <source>
        <dbReference type="PROSITE" id="PS50030"/>
    </source>
</evidence>
<proteinExistence type="predicted"/>
<keyword evidence="1" id="KW-0547">Nucleotide-binding</keyword>
<dbReference type="SUPFAM" id="SSF52540">
    <property type="entry name" value="P-loop containing nucleoside triphosphate hydrolases"/>
    <property type="match status" value="1"/>
</dbReference>
<dbReference type="PROSITE" id="PS50030">
    <property type="entry name" value="UBA"/>
    <property type="match status" value="1"/>
</dbReference>
<dbReference type="PANTHER" id="PTHR18934">
    <property type="entry name" value="ATP-DEPENDENT RNA HELICASE"/>
    <property type="match status" value="1"/>
</dbReference>
<evidence type="ECO:0000259" key="8">
    <source>
        <dbReference type="PROSITE" id="PS51192"/>
    </source>
</evidence>
<dbReference type="SUPFAM" id="SSF54495">
    <property type="entry name" value="UBC-like"/>
    <property type="match status" value="1"/>
</dbReference>
<dbReference type="SMART" id="SM00490">
    <property type="entry name" value="HELICc"/>
    <property type="match status" value="1"/>
</dbReference>
<feature type="domain" description="UBA" evidence="6">
    <location>
        <begin position="280"/>
        <end position="323"/>
    </location>
</feature>
<dbReference type="InterPro" id="IPR001650">
    <property type="entry name" value="Helicase_C-like"/>
</dbReference>
<keyword evidence="3 10" id="KW-0347">Helicase</keyword>
<dbReference type="InterPro" id="IPR016135">
    <property type="entry name" value="UBQ-conjugating_enzyme/RWD"/>
</dbReference>
<dbReference type="InterPro" id="IPR011709">
    <property type="entry name" value="DEAD-box_helicase_OB_fold"/>
</dbReference>
<dbReference type="Gene3D" id="1.20.120.1080">
    <property type="match status" value="1"/>
</dbReference>
<name>A0AA91Q0Q5_CLALS</name>
<evidence type="ECO:0000259" key="9">
    <source>
        <dbReference type="PROSITE" id="PS51194"/>
    </source>
</evidence>
<evidence type="ECO:0000256" key="2">
    <source>
        <dbReference type="ARBA" id="ARBA00022801"/>
    </source>
</evidence>
<feature type="compositionally biased region" description="Basic and acidic residues" evidence="5">
    <location>
        <begin position="192"/>
        <end position="205"/>
    </location>
</feature>
<dbReference type="GO" id="GO:0016787">
    <property type="term" value="F:hydrolase activity"/>
    <property type="evidence" value="ECO:0007669"/>
    <property type="project" value="UniProtKB-KW"/>
</dbReference>
<dbReference type="InterPro" id="IPR009060">
    <property type="entry name" value="UBA-like_sf"/>
</dbReference>
<dbReference type="Pfam" id="PF00270">
    <property type="entry name" value="DEAD"/>
    <property type="match status" value="1"/>
</dbReference>
<protein>
    <submittedName>
        <fullName evidence="10">Helicase</fullName>
    </submittedName>
</protein>
<dbReference type="InterPro" id="IPR007502">
    <property type="entry name" value="Helicase-assoc_dom"/>
</dbReference>
<dbReference type="SUPFAM" id="SSF46934">
    <property type="entry name" value="UBA-like"/>
    <property type="match status" value="1"/>
</dbReference>
<dbReference type="GO" id="GO:0005524">
    <property type="term" value="F:ATP binding"/>
    <property type="evidence" value="ECO:0007669"/>
    <property type="project" value="UniProtKB-KW"/>
</dbReference>
<dbReference type="CDD" id="cd17917">
    <property type="entry name" value="DEXHc_RHA-like"/>
    <property type="match status" value="1"/>
</dbReference>
<dbReference type="InterPro" id="IPR059023">
    <property type="entry name" value="RNA_hel_CTD"/>
</dbReference>
<dbReference type="CDD" id="cd23827">
    <property type="entry name" value="RWD_YLR419W-like"/>
    <property type="match status" value="1"/>
</dbReference>
<dbReference type="Pfam" id="PF26026">
    <property type="entry name" value="RNA_hel_CTD"/>
    <property type="match status" value="1"/>
</dbReference>
<evidence type="ECO:0000313" key="11">
    <source>
        <dbReference type="Proteomes" id="UP000195602"/>
    </source>
</evidence>
<dbReference type="Pfam" id="PF07717">
    <property type="entry name" value="OB_NTP_bind"/>
    <property type="match status" value="1"/>
</dbReference>
<dbReference type="PANTHER" id="PTHR18934:SF267">
    <property type="entry name" value="ATP-DEPENDENT RNA HELICASE YLR419W-RELATED"/>
    <property type="match status" value="1"/>
</dbReference>
<dbReference type="Pfam" id="PF00271">
    <property type="entry name" value="Helicase_C"/>
    <property type="match status" value="1"/>
</dbReference>
<evidence type="ECO:0000313" key="10">
    <source>
        <dbReference type="EMBL" id="OVF09115.1"/>
    </source>
</evidence>
<feature type="region of interest" description="Disordered" evidence="5">
    <location>
        <begin position="192"/>
        <end position="236"/>
    </location>
</feature>
<dbReference type="Pfam" id="PF21010">
    <property type="entry name" value="HA2_C"/>
    <property type="match status" value="1"/>
</dbReference>
<dbReference type="PROSITE" id="PS50908">
    <property type="entry name" value="RWD"/>
    <property type="match status" value="1"/>
</dbReference>
<feature type="region of interest" description="Disordered" evidence="5">
    <location>
        <begin position="525"/>
        <end position="555"/>
    </location>
</feature>
<dbReference type="InterPro" id="IPR027417">
    <property type="entry name" value="P-loop_NTPase"/>
</dbReference>
<feature type="domain" description="Helicase ATP-binding" evidence="8">
    <location>
        <begin position="599"/>
        <end position="773"/>
    </location>
</feature>
<dbReference type="InterPro" id="IPR056328">
    <property type="entry name" value="DSRM_DHX29"/>
</dbReference>
<dbReference type="Pfam" id="PF05773">
    <property type="entry name" value="RWD"/>
    <property type="match status" value="1"/>
</dbReference>
<evidence type="ECO:0000256" key="3">
    <source>
        <dbReference type="ARBA" id="ARBA00022806"/>
    </source>
</evidence>
<feature type="domain" description="RWD" evidence="7">
    <location>
        <begin position="411"/>
        <end position="517"/>
    </location>
</feature>
<dbReference type="CDD" id="cd18791">
    <property type="entry name" value="SF2_C_RHA"/>
    <property type="match status" value="1"/>
</dbReference>
<keyword evidence="2" id="KW-0378">Hydrolase</keyword>
<dbReference type="GO" id="GO:0003723">
    <property type="term" value="F:RNA binding"/>
    <property type="evidence" value="ECO:0007669"/>
    <property type="project" value="TreeGrafter"/>
</dbReference>
<dbReference type="SMART" id="SM00487">
    <property type="entry name" value="DEXDc"/>
    <property type="match status" value="1"/>
</dbReference>
<dbReference type="PROSITE" id="PS51194">
    <property type="entry name" value="HELICASE_CTER"/>
    <property type="match status" value="1"/>
</dbReference>
<dbReference type="EMBL" id="LYUB02000006">
    <property type="protein sequence ID" value="OVF09115.1"/>
    <property type="molecule type" value="Genomic_DNA"/>
</dbReference>
<feature type="domain" description="Helicase C-terminal" evidence="9">
    <location>
        <begin position="828"/>
        <end position="998"/>
    </location>
</feature>
<evidence type="ECO:0000256" key="1">
    <source>
        <dbReference type="ARBA" id="ARBA00022741"/>
    </source>
</evidence>
<feature type="compositionally biased region" description="Basic and acidic residues" evidence="5">
    <location>
        <begin position="222"/>
        <end position="231"/>
    </location>
</feature>
<dbReference type="Gene3D" id="3.40.50.300">
    <property type="entry name" value="P-loop containing nucleotide triphosphate hydrolases"/>
    <property type="match status" value="2"/>
</dbReference>
<comment type="caution">
    <text evidence="10">The sequence shown here is derived from an EMBL/GenBank/DDBJ whole genome shotgun (WGS) entry which is preliminary data.</text>
</comment>
<dbReference type="InterPro" id="IPR014001">
    <property type="entry name" value="Helicase_ATP-bd"/>
</dbReference>